<accession>A0A285R7U7</accession>
<name>A0A285R7U7_9BACL</name>
<evidence type="ECO:0000256" key="1">
    <source>
        <dbReference type="SAM" id="MobiDB-lite"/>
    </source>
</evidence>
<evidence type="ECO:0000256" key="2">
    <source>
        <dbReference type="SAM" id="Phobius"/>
    </source>
</evidence>
<dbReference type="EMBL" id="OBMQ01000001">
    <property type="protein sequence ID" value="SOB90173.1"/>
    <property type="molecule type" value="Genomic_DNA"/>
</dbReference>
<dbReference type="OrthoDB" id="2300232at2"/>
<evidence type="ECO:0000313" key="4">
    <source>
        <dbReference type="Proteomes" id="UP000219636"/>
    </source>
</evidence>
<keyword evidence="2" id="KW-0472">Membrane</keyword>
<gene>
    <name evidence="3" type="ORF">SAMN05880501_101111</name>
</gene>
<evidence type="ECO:0000313" key="3">
    <source>
        <dbReference type="EMBL" id="SOB90173.1"/>
    </source>
</evidence>
<dbReference type="RefSeq" id="WP_097071701.1">
    <property type="nucleotide sequence ID" value="NZ_OBMQ01000001.1"/>
</dbReference>
<reference evidence="4" key="1">
    <citation type="submission" date="2017-08" db="EMBL/GenBank/DDBJ databases">
        <authorList>
            <person name="Varghese N."/>
            <person name="Submissions S."/>
        </authorList>
    </citation>
    <scope>NUCLEOTIDE SEQUENCE [LARGE SCALE GENOMIC DNA]</scope>
    <source>
        <strain evidence="4">JC22</strain>
    </source>
</reference>
<feature type="compositionally biased region" description="Polar residues" evidence="1">
    <location>
        <begin position="1"/>
        <end position="12"/>
    </location>
</feature>
<proteinExistence type="predicted"/>
<keyword evidence="4" id="KW-1185">Reference proteome</keyword>
<dbReference type="InterPro" id="IPR024596">
    <property type="entry name" value="RNApol_su_b/EpuA"/>
</dbReference>
<keyword evidence="2" id="KW-1133">Transmembrane helix</keyword>
<keyword evidence="3" id="KW-0240">DNA-directed RNA polymerase</keyword>
<dbReference type="Proteomes" id="UP000219636">
    <property type="component" value="Unassembled WGS sequence"/>
</dbReference>
<feature type="region of interest" description="Disordered" evidence="1">
    <location>
        <begin position="1"/>
        <end position="24"/>
    </location>
</feature>
<sequence>MTNLKSNSTKPNVPQEEKEKRTARFSERPVRWYSFRLFPIWLRLLIVFILLFLAICFGVMIGYGVIGEGNPLDALKWGTWQHILDIINGKE</sequence>
<dbReference type="Pfam" id="PF11772">
    <property type="entry name" value="EpuA"/>
    <property type="match status" value="1"/>
</dbReference>
<dbReference type="AlphaFoldDB" id="A0A285R7U7"/>
<keyword evidence="2" id="KW-0812">Transmembrane</keyword>
<feature type="transmembrane region" description="Helical" evidence="2">
    <location>
        <begin position="40"/>
        <end position="66"/>
    </location>
</feature>
<feature type="compositionally biased region" description="Basic and acidic residues" evidence="1">
    <location>
        <begin position="15"/>
        <end position="24"/>
    </location>
</feature>
<dbReference type="GO" id="GO:0000428">
    <property type="term" value="C:DNA-directed RNA polymerase complex"/>
    <property type="evidence" value="ECO:0007669"/>
    <property type="project" value="UniProtKB-KW"/>
</dbReference>
<keyword evidence="3" id="KW-0804">Transcription</keyword>
<protein>
    <submittedName>
        <fullName evidence="3">DNA-directed RNA polymerase subunit beta</fullName>
    </submittedName>
</protein>
<organism evidence="3 4">
    <name type="scientific">Ureibacillus xyleni</name>
    <dbReference type="NCBI Taxonomy" id="614648"/>
    <lineage>
        <taxon>Bacteria</taxon>
        <taxon>Bacillati</taxon>
        <taxon>Bacillota</taxon>
        <taxon>Bacilli</taxon>
        <taxon>Bacillales</taxon>
        <taxon>Caryophanaceae</taxon>
        <taxon>Ureibacillus</taxon>
    </lineage>
</organism>